<evidence type="ECO:0000313" key="1">
    <source>
        <dbReference type="EMBL" id="SVA72143.1"/>
    </source>
</evidence>
<sequence>VVAVYETVSLIASMDENSAELAQYQRLATVHVQRLLAFGQSRHREAPGQPVTVQHVEYGRKMSLTAVQQHQIGPAVLVLQPALDHL</sequence>
<gene>
    <name evidence="1" type="ORF">METZ01_LOCUS124997</name>
</gene>
<protein>
    <submittedName>
        <fullName evidence="1">Uncharacterized protein</fullName>
    </submittedName>
</protein>
<reference evidence="1" key="1">
    <citation type="submission" date="2018-05" db="EMBL/GenBank/DDBJ databases">
        <authorList>
            <person name="Lanie J.A."/>
            <person name="Ng W.-L."/>
            <person name="Kazmierczak K.M."/>
            <person name="Andrzejewski T.M."/>
            <person name="Davidsen T.M."/>
            <person name="Wayne K.J."/>
            <person name="Tettelin H."/>
            <person name="Glass J.I."/>
            <person name="Rusch D."/>
            <person name="Podicherti R."/>
            <person name="Tsui H.-C.T."/>
            <person name="Winkler M.E."/>
        </authorList>
    </citation>
    <scope>NUCLEOTIDE SEQUENCE</scope>
</reference>
<name>A0A381Y6M9_9ZZZZ</name>
<organism evidence="1">
    <name type="scientific">marine metagenome</name>
    <dbReference type="NCBI Taxonomy" id="408172"/>
    <lineage>
        <taxon>unclassified sequences</taxon>
        <taxon>metagenomes</taxon>
        <taxon>ecological metagenomes</taxon>
    </lineage>
</organism>
<feature type="non-terminal residue" evidence="1">
    <location>
        <position position="1"/>
    </location>
</feature>
<proteinExistence type="predicted"/>
<dbReference type="AlphaFoldDB" id="A0A381Y6M9"/>
<accession>A0A381Y6M9</accession>
<dbReference type="EMBL" id="UINC01017411">
    <property type="protein sequence ID" value="SVA72143.1"/>
    <property type="molecule type" value="Genomic_DNA"/>
</dbReference>